<dbReference type="AlphaFoldDB" id="A0A0R1PHK9"/>
<dbReference type="GeneID" id="96667286"/>
<keyword evidence="11" id="KW-1185">Reference proteome</keyword>
<dbReference type="Proteomes" id="UP000051908">
    <property type="component" value="Unassembled WGS sequence"/>
</dbReference>
<dbReference type="Gene3D" id="3.40.630.10">
    <property type="entry name" value="Zn peptidases"/>
    <property type="match status" value="1"/>
</dbReference>
<keyword evidence="4" id="KW-0479">Metal-binding</keyword>
<comment type="cofactor">
    <cofactor evidence="1">
        <name>Zn(2+)</name>
        <dbReference type="ChEBI" id="CHEBI:29105"/>
    </cofactor>
</comment>
<dbReference type="SUPFAM" id="SSF55031">
    <property type="entry name" value="Bacterial exopeptidase dimerisation domain"/>
    <property type="match status" value="1"/>
</dbReference>
<dbReference type="PATRIC" id="fig|1122151.5.peg.1456"/>
<evidence type="ECO:0000256" key="2">
    <source>
        <dbReference type="ARBA" id="ARBA00006247"/>
    </source>
</evidence>
<dbReference type="GO" id="GO:0008777">
    <property type="term" value="F:acetylornithine deacetylase activity"/>
    <property type="evidence" value="ECO:0007669"/>
    <property type="project" value="TreeGrafter"/>
</dbReference>
<keyword evidence="8" id="KW-0482">Metalloprotease</keyword>
<evidence type="ECO:0000256" key="6">
    <source>
        <dbReference type="ARBA" id="ARBA00022833"/>
    </source>
</evidence>
<dbReference type="GO" id="GO:0006508">
    <property type="term" value="P:proteolysis"/>
    <property type="evidence" value="ECO:0007669"/>
    <property type="project" value="UniProtKB-KW"/>
</dbReference>
<dbReference type="RefSeq" id="WP_025084656.1">
    <property type="nucleotide sequence ID" value="NZ_AZES01000026.1"/>
</dbReference>
<gene>
    <name evidence="10" type="ORF">FD33_GL001404</name>
</gene>
<evidence type="ECO:0000256" key="3">
    <source>
        <dbReference type="ARBA" id="ARBA00022670"/>
    </source>
</evidence>
<protein>
    <submittedName>
        <fullName evidence="10">Dipeptidase PepV</fullName>
    </submittedName>
</protein>
<dbReference type="PROSITE" id="PS00759">
    <property type="entry name" value="ARGE_DAPE_CPG2_2"/>
    <property type="match status" value="1"/>
</dbReference>
<evidence type="ECO:0000256" key="7">
    <source>
        <dbReference type="ARBA" id="ARBA00022997"/>
    </source>
</evidence>
<comment type="similarity">
    <text evidence="2">Belongs to the peptidase M20A family.</text>
</comment>
<accession>A0A0R1PHK9</accession>
<organism evidence="10 11">
    <name type="scientific">Companilactobacillus paralimentarius DSM 13238 = JCM 10415</name>
    <dbReference type="NCBI Taxonomy" id="1122151"/>
    <lineage>
        <taxon>Bacteria</taxon>
        <taxon>Bacillati</taxon>
        <taxon>Bacillota</taxon>
        <taxon>Bacilli</taxon>
        <taxon>Lactobacillales</taxon>
        <taxon>Lactobacillaceae</taxon>
        <taxon>Companilactobacillus</taxon>
    </lineage>
</organism>
<dbReference type="PANTHER" id="PTHR43808">
    <property type="entry name" value="ACETYLORNITHINE DEACETYLASE"/>
    <property type="match status" value="1"/>
</dbReference>
<dbReference type="Pfam" id="PF01546">
    <property type="entry name" value="Peptidase_M20"/>
    <property type="match status" value="1"/>
</dbReference>
<dbReference type="GO" id="GO:0006526">
    <property type="term" value="P:L-arginine biosynthetic process"/>
    <property type="evidence" value="ECO:0007669"/>
    <property type="project" value="TreeGrafter"/>
</dbReference>
<sequence>MSIDWEKEVSHRSDELINDLSELVSIDSSRDIEHKTSDFPLGPGPAKALQTFLHFADRDGFETKNVDNLAGRIEFGDGEDAIAILGHVDVVPEGPGWNTDPFDPVIKDGNFYARGASDDKGPSLASYYAMKIIKELKLPTSKKVQLILGTDEESEWVGINHYMEKETLPETGFSPDAEFPAINGEKGIVSFRVNFPTPKIVLVKSFNAGIRPNMVPQNAEAELDLNSIKAEELKDSLNNFLAENSEVKGSTTTEDDTIKVQIIGKGAHAMEPFNGINAATYLAKFLTTLNLNDSEKLYFSFIANDLHLDFAGEHLGIANKDDVMGELTLSPNIYEYDQDQANILLNIRYPKGDNGNTLTEKINQHLPENVTAVIEGHNQLPHFIDADDPLVQDLVGAYRDHTDDQTEPFTVGGGTYGRILKHGIAFGAMFPGDENVMHQPNEYINIDKLLKATAIYADAIYRLIK</sequence>
<keyword evidence="5" id="KW-0378">Hydrolase</keyword>
<keyword evidence="6" id="KW-0862">Zinc</keyword>
<dbReference type="EMBL" id="AZES01000026">
    <property type="protein sequence ID" value="KRL31846.1"/>
    <property type="molecule type" value="Genomic_DNA"/>
</dbReference>
<dbReference type="InterPro" id="IPR010964">
    <property type="entry name" value="M20A_pepV-rel"/>
</dbReference>
<dbReference type="SUPFAM" id="SSF53187">
    <property type="entry name" value="Zn-dependent exopeptidases"/>
    <property type="match status" value="1"/>
</dbReference>
<dbReference type="PANTHER" id="PTHR43808:SF31">
    <property type="entry name" value="N-ACETYL-L-CITRULLINE DEACETYLASE"/>
    <property type="match status" value="1"/>
</dbReference>
<comment type="caution">
    <text evidence="10">The sequence shown here is derived from an EMBL/GenBank/DDBJ whole genome shotgun (WGS) entry which is preliminary data.</text>
</comment>
<evidence type="ECO:0000256" key="5">
    <source>
        <dbReference type="ARBA" id="ARBA00022801"/>
    </source>
</evidence>
<dbReference type="GO" id="GO:0008237">
    <property type="term" value="F:metallopeptidase activity"/>
    <property type="evidence" value="ECO:0007669"/>
    <property type="project" value="UniProtKB-KW"/>
</dbReference>
<dbReference type="InterPro" id="IPR002933">
    <property type="entry name" value="Peptidase_M20"/>
</dbReference>
<dbReference type="Gene3D" id="3.30.70.360">
    <property type="match status" value="2"/>
</dbReference>
<dbReference type="GO" id="GO:0016805">
    <property type="term" value="F:dipeptidase activity"/>
    <property type="evidence" value="ECO:0007669"/>
    <property type="project" value="UniProtKB-KW"/>
</dbReference>
<dbReference type="CDD" id="cd03888">
    <property type="entry name" value="M20_PepV"/>
    <property type="match status" value="1"/>
</dbReference>
<dbReference type="OrthoDB" id="9761532at2"/>
<dbReference type="PROSITE" id="PS00758">
    <property type="entry name" value="ARGE_DAPE_CPG2_1"/>
    <property type="match status" value="1"/>
</dbReference>
<evidence type="ECO:0000256" key="1">
    <source>
        <dbReference type="ARBA" id="ARBA00001947"/>
    </source>
</evidence>
<dbReference type="Pfam" id="PF07687">
    <property type="entry name" value="M20_dimer"/>
    <property type="match status" value="1"/>
</dbReference>
<dbReference type="InterPro" id="IPR036264">
    <property type="entry name" value="Bact_exopeptidase_dim_dom"/>
</dbReference>
<evidence type="ECO:0000313" key="11">
    <source>
        <dbReference type="Proteomes" id="UP000051908"/>
    </source>
</evidence>
<keyword evidence="3" id="KW-0645">Protease</keyword>
<evidence type="ECO:0000256" key="8">
    <source>
        <dbReference type="ARBA" id="ARBA00023049"/>
    </source>
</evidence>
<reference evidence="10 11" key="1">
    <citation type="journal article" date="2015" name="Genome Announc.">
        <title>Expanding the biotechnology potential of lactobacilli through comparative genomics of 213 strains and associated genera.</title>
        <authorList>
            <person name="Sun Z."/>
            <person name="Harris H.M."/>
            <person name="McCann A."/>
            <person name="Guo C."/>
            <person name="Argimon S."/>
            <person name="Zhang W."/>
            <person name="Yang X."/>
            <person name="Jeffery I.B."/>
            <person name="Cooney J.C."/>
            <person name="Kagawa T.F."/>
            <person name="Liu W."/>
            <person name="Song Y."/>
            <person name="Salvetti E."/>
            <person name="Wrobel A."/>
            <person name="Rasinkangas P."/>
            <person name="Parkhill J."/>
            <person name="Rea M.C."/>
            <person name="O'Sullivan O."/>
            <person name="Ritari J."/>
            <person name="Douillard F.P."/>
            <person name="Paul Ross R."/>
            <person name="Yang R."/>
            <person name="Briner A.E."/>
            <person name="Felis G.E."/>
            <person name="de Vos W.M."/>
            <person name="Barrangou R."/>
            <person name="Klaenhammer T.R."/>
            <person name="Caufield P.W."/>
            <person name="Cui Y."/>
            <person name="Zhang H."/>
            <person name="O'Toole P.W."/>
        </authorList>
    </citation>
    <scope>NUCLEOTIDE SEQUENCE [LARGE SCALE GENOMIC DNA]</scope>
    <source>
        <strain evidence="10 11">DSM 13238</strain>
    </source>
</reference>
<evidence type="ECO:0000259" key="9">
    <source>
        <dbReference type="Pfam" id="PF07687"/>
    </source>
</evidence>
<name>A0A0R1PHK9_9LACO</name>
<dbReference type="GO" id="GO:0008270">
    <property type="term" value="F:zinc ion binding"/>
    <property type="evidence" value="ECO:0007669"/>
    <property type="project" value="InterPro"/>
</dbReference>
<dbReference type="NCBIfam" id="NF005591">
    <property type="entry name" value="PRK07318.1"/>
    <property type="match status" value="1"/>
</dbReference>
<proteinExistence type="inferred from homology"/>
<evidence type="ECO:0000313" key="10">
    <source>
        <dbReference type="EMBL" id="KRL31846.1"/>
    </source>
</evidence>
<feature type="domain" description="Peptidase M20 dimerisation" evidence="9">
    <location>
        <begin position="258"/>
        <end position="367"/>
    </location>
</feature>
<dbReference type="NCBIfam" id="TIGR01887">
    <property type="entry name" value="dipeptidaselike"/>
    <property type="match status" value="1"/>
</dbReference>
<evidence type="ECO:0000256" key="4">
    <source>
        <dbReference type="ARBA" id="ARBA00022723"/>
    </source>
</evidence>
<dbReference type="InterPro" id="IPR001261">
    <property type="entry name" value="ArgE/DapE_CS"/>
</dbReference>
<keyword evidence="7" id="KW-0224">Dipeptidase</keyword>
<dbReference type="InterPro" id="IPR050072">
    <property type="entry name" value="Peptidase_M20A"/>
</dbReference>
<dbReference type="InterPro" id="IPR011650">
    <property type="entry name" value="Peptidase_M20_dimer"/>
</dbReference>